<gene>
    <name evidence="2" type="ORF">NDU88_004956</name>
</gene>
<evidence type="ECO:0000313" key="2">
    <source>
        <dbReference type="EMBL" id="KAJ1164519.1"/>
    </source>
</evidence>
<protein>
    <submittedName>
        <fullName evidence="2">Uncharacterized protein</fullName>
    </submittedName>
</protein>
<keyword evidence="1" id="KW-0175">Coiled coil</keyword>
<keyword evidence="3" id="KW-1185">Reference proteome</keyword>
<dbReference type="EMBL" id="JANPWB010000008">
    <property type="protein sequence ID" value="KAJ1164519.1"/>
    <property type="molecule type" value="Genomic_DNA"/>
</dbReference>
<feature type="coiled-coil region" evidence="1">
    <location>
        <begin position="83"/>
        <end position="110"/>
    </location>
</feature>
<name>A0AAV7SKA9_PLEWA</name>
<proteinExistence type="predicted"/>
<dbReference type="Proteomes" id="UP001066276">
    <property type="component" value="Chromosome 4_2"/>
</dbReference>
<sequence>MGRTVPEPMWQTEHEVTTENAPVSLADSKLNKILAAIADTWQDLCGKVKMVAVELGLLRDDHRKLIARIMQLECRLAEIHPALSKLEDQVRSLANKVRDLENREEDTEEAISLQQCPHCGFRRFAEGCTPSHS</sequence>
<evidence type="ECO:0000256" key="1">
    <source>
        <dbReference type="SAM" id="Coils"/>
    </source>
</evidence>
<accession>A0AAV7SKA9</accession>
<dbReference type="Gene3D" id="6.10.280.220">
    <property type="match status" value="1"/>
</dbReference>
<reference evidence="2" key="1">
    <citation type="journal article" date="2022" name="bioRxiv">
        <title>Sequencing and chromosome-scale assembly of the giantPleurodeles waltlgenome.</title>
        <authorList>
            <person name="Brown T."/>
            <person name="Elewa A."/>
            <person name="Iarovenko S."/>
            <person name="Subramanian E."/>
            <person name="Araus A.J."/>
            <person name="Petzold A."/>
            <person name="Susuki M."/>
            <person name="Suzuki K.-i.T."/>
            <person name="Hayashi T."/>
            <person name="Toyoda A."/>
            <person name="Oliveira C."/>
            <person name="Osipova E."/>
            <person name="Leigh N.D."/>
            <person name="Simon A."/>
            <person name="Yun M.H."/>
        </authorList>
    </citation>
    <scope>NUCLEOTIDE SEQUENCE</scope>
    <source>
        <strain evidence="2">20211129_DDA</strain>
        <tissue evidence="2">Liver</tissue>
    </source>
</reference>
<organism evidence="2 3">
    <name type="scientific">Pleurodeles waltl</name>
    <name type="common">Iberian ribbed newt</name>
    <dbReference type="NCBI Taxonomy" id="8319"/>
    <lineage>
        <taxon>Eukaryota</taxon>
        <taxon>Metazoa</taxon>
        <taxon>Chordata</taxon>
        <taxon>Craniata</taxon>
        <taxon>Vertebrata</taxon>
        <taxon>Euteleostomi</taxon>
        <taxon>Amphibia</taxon>
        <taxon>Batrachia</taxon>
        <taxon>Caudata</taxon>
        <taxon>Salamandroidea</taxon>
        <taxon>Salamandridae</taxon>
        <taxon>Pleurodelinae</taxon>
        <taxon>Pleurodeles</taxon>
    </lineage>
</organism>
<comment type="caution">
    <text evidence="2">The sequence shown here is derived from an EMBL/GenBank/DDBJ whole genome shotgun (WGS) entry which is preliminary data.</text>
</comment>
<dbReference type="AlphaFoldDB" id="A0AAV7SKA9"/>
<evidence type="ECO:0000313" key="3">
    <source>
        <dbReference type="Proteomes" id="UP001066276"/>
    </source>
</evidence>